<dbReference type="AlphaFoldDB" id="A0A7Y6NJG5"/>
<gene>
    <name evidence="1" type="ORF">HQN59_00795</name>
</gene>
<evidence type="ECO:0000313" key="2">
    <source>
        <dbReference type="Proteomes" id="UP000529637"/>
    </source>
</evidence>
<protein>
    <submittedName>
        <fullName evidence="1">DUF2946 family protein</fullName>
    </submittedName>
</protein>
<dbReference type="InterPro" id="IPR021332">
    <property type="entry name" value="DUF2944"/>
</dbReference>
<comment type="caution">
    <text evidence="1">The sequence shown here is derived from an EMBL/GenBank/DDBJ whole genome shotgun (WGS) entry which is preliminary data.</text>
</comment>
<organism evidence="1 2">
    <name type="scientific">Piscinibacter koreensis</name>
    <dbReference type="NCBI Taxonomy" id="2742824"/>
    <lineage>
        <taxon>Bacteria</taxon>
        <taxon>Pseudomonadati</taxon>
        <taxon>Pseudomonadota</taxon>
        <taxon>Betaproteobacteria</taxon>
        <taxon>Burkholderiales</taxon>
        <taxon>Sphaerotilaceae</taxon>
        <taxon>Piscinibacter</taxon>
    </lineage>
</organism>
<evidence type="ECO:0000313" key="1">
    <source>
        <dbReference type="EMBL" id="NUZ04287.1"/>
    </source>
</evidence>
<dbReference type="EMBL" id="JABWMJ010000001">
    <property type="protein sequence ID" value="NUZ04287.1"/>
    <property type="molecule type" value="Genomic_DNA"/>
</dbReference>
<dbReference type="Proteomes" id="UP000529637">
    <property type="component" value="Unassembled WGS sequence"/>
</dbReference>
<proteinExistence type="predicted"/>
<keyword evidence="2" id="KW-1185">Reference proteome</keyword>
<dbReference type="RefSeq" id="WP_176065126.1">
    <property type="nucleotide sequence ID" value="NZ_JABWMJ010000001.1"/>
</dbReference>
<name>A0A7Y6NJG5_9BURK</name>
<accession>A0A7Y6NJG5</accession>
<reference evidence="1 2" key="1">
    <citation type="submission" date="2020-06" db="EMBL/GenBank/DDBJ databases">
        <title>Schlegella sp. ID0723 isolated from air conditioner.</title>
        <authorList>
            <person name="Kim D.Y."/>
            <person name="Kim D.-U."/>
        </authorList>
    </citation>
    <scope>NUCLEOTIDE SEQUENCE [LARGE SCALE GENOMIC DNA]</scope>
    <source>
        <strain evidence="1 2">ID0723</strain>
    </source>
</reference>
<sequence>MDEIVEAALRKWPNVPHCYGWLGLDARGDWYLRDEAAQAAGAFPAVKGSRIEHPGLRAFIERNYASDDAGAWFFQNGPQRVYVELEAAPYVWRLVDTRGAAANDGAAVDPSRVVSHTGRAAQVASCWVDEAGRLFLDTDIGVGVVHTLDMHAAADVVERGAWLPEECRLAELAQRFGYRLRPGSEGAAGS</sequence>
<dbReference type="Pfam" id="PF11161">
    <property type="entry name" value="DUF2944"/>
    <property type="match status" value="1"/>
</dbReference>